<evidence type="ECO:0000313" key="2">
    <source>
        <dbReference type="Proteomes" id="UP001597295"/>
    </source>
</evidence>
<accession>A0ABW5DW50</accession>
<name>A0ABW5DW50_9PROT</name>
<dbReference type="Pfam" id="PF06821">
    <property type="entry name" value="Ser_hydrolase"/>
    <property type="match status" value="1"/>
</dbReference>
<dbReference type="InterPro" id="IPR029058">
    <property type="entry name" value="AB_hydrolase_fold"/>
</dbReference>
<dbReference type="Gene3D" id="3.40.50.1820">
    <property type="entry name" value="alpha/beta hydrolase"/>
    <property type="match status" value="1"/>
</dbReference>
<dbReference type="EMBL" id="JBHUIP010000016">
    <property type="protein sequence ID" value="MFD2265363.1"/>
    <property type="molecule type" value="Genomic_DNA"/>
</dbReference>
<dbReference type="RefSeq" id="WP_379878622.1">
    <property type="nucleotide sequence ID" value="NZ_JBHUIP010000016.1"/>
</dbReference>
<sequence>MHDKILFGGKGDFMARYLILPGLGNSGPEHWQSIWEASGPEFVRVQQSDWENPKRADWIAAIADAVRVNPGAILICHSLACAALAHTLAVHPDLPVKAALLVAPADCDDPNFTPDEVRDFAPMPLARLPFPVLVVASIDDTYVSLARAKFFAKAWGGTCIDIGPRGHINSASNLGDWLQGRELLARIEGVRVADLEAPRQVVSQIYWPDSNFLELSMDHETLRLKIQDTNKKPYVLECWGYIGYQAAGVWEEGVIESVHLSQEDTFLLDCISRLGRPHNTDSDYRNRREFFCLIINLIDGSQFKFVQNSIVLVEG</sequence>
<comment type="caution">
    <text evidence="1">The sequence shown here is derived from an EMBL/GenBank/DDBJ whole genome shotgun (WGS) entry which is preliminary data.</text>
</comment>
<dbReference type="SUPFAM" id="SSF53474">
    <property type="entry name" value="alpha/beta-Hydrolases"/>
    <property type="match status" value="1"/>
</dbReference>
<dbReference type="InterPro" id="IPR010662">
    <property type="entry name" value="RBBP9/YdeN"/>
</dbReference>
<proteinExistence type="predicted"/>
<dbReference type="GO" id="GO:0016787">
    <property type="term" value="F:hydrolase activity"/>
    <property type="evidence" value="ECO:0007669"/>
    <property type="project" value="UniProtKB-KW"/>
</dbReference>
<keyword evidence="1" id="KW-0378">Hydrolase</keyword>
<gene>
    <name evidence="1" type="ORF">ACFSM5_20835</name>
</gene>
<dbReference type="Proteomes" id="UP001597295">
    <property type="component" value="Unassembled WGS sequence"/>
</dbReference>
<organism evidence="1 2">
    <name type="scientific">Lacibacterium aquatile</name>
    <dbReference type="NCBI Taxonomy" id="1168082"/>
    <lineage>
        <taxon>Bacteria</taxon>
        <taxon>Pseudomonadati</taxon>
        <taxon>Pseudomonadota</taxon>
        <taxon>Alphaproteobacteria</taxon>
        <taxon>Rhodospirillales</taxon>
        <taxon>Rhodospirillaceae</taxon>
    </lineage>
</organism>
<protein>
    <submittedName>
        <fullName evidence="1">RBBP9/YdeN family alpha/beta hydrolase</fullName>
    </submittedName>
</protein>
<keyword evidence="2" id="KW-1185">Reference proteome</keyword>
<reference evidence="2" key="1">
    <citation type="journal article" date="2019" name="Int. J. Syst. Evol. Microbiol.">
        <title>The Global Catalogue of Microorganisms (GCM) 10K type strain sequencing project: providing services to taxonomists for standard genome sequencing and annotation.</title>
        <authorList>
            <consortium name="The Broad Institute Genomics Platform"/>
            <consortium name="The Broad Institute Genome Sequencing Center for Infectious Disease"/>
            <person name="Wu L."/>
            <person name="Ma J."/>
        </authorList>
    </citation>
    <scope>NUCLEOTIDE SEQUENCE [LARGE SCALE GENOMIC DNA]</scope>
    <source>
        <strain evidence="2">CGMCC 1.19062</strain>
    </source>
</reference>
<evidence type="ECO:0000313" key="1">
    <source>
        <dbReference type="EMBL" id="MFD2265363.1"/>
    </source>
</evidence>